<feature type="non-terminal residue" evidence="1">
    <location>
        <position position="1"/>
    </location>
</feature>
<name>X1HJS0_9ZZZZ</name>
<dbReference type="EMBL" id="BARU01018508">
    <property type="protein sequence ID" value="GAH57310.1"/>
    <property type="molecule type" value="Genomic_DNA"/>
</dbReference>
<dbReference type="AlphaFoldDB" id="X1HJS0"/>
<sequence length="196" mass="22180">RHKWPLYPGWTHNNQIILVEDARYFEPFEEGGLFGGFAAHDNSLLAFGYIWVQYEDGSTHLFRHTTGSIPLEGEDSIYTPYPDNGSGDYIERVSVDDGLTEISTVDYTLHRSDGTTITFYQIILGVGELPISDLSHGNLLRNGSLFKFTTAVQTKSDRFGNTLSFQWNEDEEIPAITKISYTPQVGTTKDYQNRNL</sequence>
<organism evidence="1">
    <name type="scientific">marine sediment metagenome</name>
    <dbReference type="NCBI Taxonomy" id="412755"/>
    <lineage>
        <taxon>unclassified sequences</taxon>
        <taxon>metagenomes</taxon>
        <taxon>ecological metagenomes</taxon>
    </lineage>
</organism>
<reference evidence="1" key="1">
    <citation type="journal article" date="2014" name="Front. Microbiol.">
        <title>High frequency of phylogenetically diverse reductive dehalogenase-homologous genes in deep subseafloor sedimentary metagenomes.</title>
        <authorList>
            <person name="Kawai M."/>
            <person name="Futagami T."/>
            <person name="Toyoda A."/>
            <person name="Takaki Y."/>
            <person name="Nishi S."/>
            <person name="Hori S."/>
            <person name="Arai W."/>
            <person name="Tsubouchi T."/>
            <person name="Morono Y."/>
            <person name="Uchiyama I."/>
            <person name="Ito T."/>
            <person name="Fujiyama A."/>
            <person name="Inagaki F."/>
            <person name="Takami H."/>
        </authorList>
    </citation>
    <scope>NUCLEOTIDE SEQUENCE</scope>
    <source>
        <strain evidence="1">Expedition CK06-06</strain>
    </source>
</reference>
<accession>X1HJS0</accession>
<comment type="caution">
    <text evidence="1">The sequence shown here is derived from an EMBL/GenBank/DDBJ whole genome shotgun (WGS) entry which is preliminary data.</text>
</comment>
<gene>
    <name evidence="1" type="ORF">S03H2_30587</name>
</gene>
<proteinExistence type="predicted"/>
<protein>
    <submittedName>
        <fullName evidence="1">Uncharacterized protein</fullName>
    </submittedName>
</protein>
<evidence type="ECO:0000313" key="1">
    <source>
        <dbReference type="EMBL" id="GAH57310.1"/>
    </source>
</evidence>